<reference evidence="15" key="1">
    <citation type="submission" date="2006-10" db="EMBL/GenBank/DDBJ databases">
        <authorList>
            <person name="Amadeo P."/>
            <person name="Zhao Q."/>
            <person name="Wortman J."/>
            <person name="Fraser-Liggett C."/>
            <person name="Carlton J."/>
        </authorList>
    </citation>
    <scope>NUCLEOTIDE SEQUENCE</scope>
    <source>
        <strain evidence="15">G3</strain>
    </source>
</reference>
<dbReference type="AlphaFoldDB" id="A2EQ87"/>
<evidence type="ECO:0000256" key="12">
    <source>
        <dbReference type="ARBA" id="ARBA00093359"/>
    </source>
</evidence>
<evidence type="ECO:0000256" key="11">
    <source>
        <dbReference type="ARBA" id="ARBA00033378"/>
    </source>
</evidence>
<keyword evidence="6" id="KW-0832">Ubl conjugation</keyword>
<comment type="function">
    <text evidence="12">Non-catalytic component of the NSL histone acetyltransferase complex, a multiprotein complex that mediates histone H4 acetylation at 'Lys-5'- and 'Lys-8' (H4K5ac and H4K8ac) at transcription start sites and promotes transcription initiation. Required for NSL complex stability and for transcription of intraciliary transport genes in both ciliated and non-ciliated cells by regulating histone H4 acetylation at 'Lys-5'- and 'Lys-12' (H4K5ac and H4K12ac). This is necessary for cilium assembly in ciliated cells and for organization of the microtubule cytoskeleton in non-ciliated cells. Required within the NSL complex to maintain nuclear architecture stability by promoting KAT8-mediated acetylation of lamin LMNA.</text>
</comment>
<dbReference type="InParanoid" id="A2EQ87"/>
<evidence type="ECO:0000256" key="3">
    <source>
        <dbReference type="ARBA" id="ARBA00015508"/>
    </source>
</evidence>
<dbReference type="InterPro" id="IPR025927">
    <property type="entry name" value="Znf_KANL2-like"/>
</dbReference>
<evidence type="ECO:0000256" key="6">
    <source>
        <dbReference type="ARBA" id="ARBA00022843"/>
    </source>
</evidence>
<comment type="subunit">
    <text evidence="13">Component of the NSL complex at least composed of KAT8/MOF, KANSL1, KANSL2, KANSL3, MCRS1, PHF20, OGT1/OGT, WDR5 and HCFC1.</text>
</comment>
<dbReference type="EMBL" id="DS113455">
    <property type="protein sequence ID" value="EAY05170.1"/>
    <property type="molecule type" value="Genomic_DNA"/>
</dbReference>
<organism evidence="15 16">
    <name type="scientific">Trichomonas vaginalis (strain ATCC PRA-98 / G3)</name>
    <dbReference type="NCBI Taxonomy" id="412133"/>
    <lineage>
        <taxon>Eukaryota</taxon>
        <taxon>Metamonada</taxon>
        <taxon>Parabasalia</taxon>
        <taxon>Trichomonadida</taxon>
        <taxon>Trichomonadidae</taxon>
        <taxon>Trichomonas</taxon>
    </lineage>
</organism>
<evidence type="ECO:0000259" key="14">
    <source>
        <dbReference type="Pfam" id="PF13891"/>
    </source>
</evidence>
<keyword evidence="8" id="KW-0496">Mitochondrion</keyword>
<dbReference type="Pfam" id="PF13891">
    <property type="entry name" value="zf-C3HC3H_KANSL2"/>
    <property type="match status" value="1"/>
</dbReference>
<evidence type="ECO:0000256" key="8">
    <source>
        <dbReference type="ARBA" id="ARBA00023128"/>
    </source>
</evidence>
<dbReference type="SMR" id="A2EQ87"/>
<evidence type="ECO:0000313" key="16">
    <source>
        <dbReference type="Proteomes" id="UP000001542"/>
    </source>
</evidence>
<protein>
    <recommendedName>
        <fullName evidence="3">KAT8 regulatory NSL complex subunit 2</fullName>
    </recommendedName>
    <alternativeName>
        <fullName evidence="11">NSL complex protein NSL2</fullName>
    </alternativeName>
    <alternativeName>
        <fullName evidence="10">Non-specific lethal 2 homolog</fullName>
    </alternativeName>
</protein>
<dbReference type="STRING" id="5722.A2EQ87"/>
<evidence type="ECO:0000256" key="1">
    <source>
        <dbReference type="ARBA" id="ARBA00004123"/>
    </source>
</evidence>
<dbReference type="Proteomes" id="UP000001542">
    <property type="component" value="Unassembled WGS sequence"/>
</dbReference>
<keyword evidence="16" id="KW-1185">Reference proteome</keyword>
<sequence>MNDQIKEQLEKEGFEIPVEDPPANYMVTTNPFGEDGSFNPVDTSALYQMSRGDSAPKSLEDKYWKVRQFYAHQLRSLQRAELIGDEITNIREILASGNLNKINELMHERHKWVEKAYYSRKDNRPICADVSCSHYALPFSKYCINHIIYDTEQKLYEKCPVCGTVKPVNGICCYCQAEATEK</sequence>
<evidence type="ECO:0000256" key="13">
    <source>
        <dbReference type="ARBA" id="ARBA00093543"/>
    </source>
</evidence>
<dbReference type="VEuPathDB" id="TrichDB:TVAG_058270"/>
<evidence type="ECO:0000256" key="2">
    <source>
        <dbReference type="ARBA" id="ARBA00004173"/>
    </source>
</evidence>
<feature type="domain" description="KANL2-like probable zinc-finger" evidence="14">
    <location>
        <begin position="127"/>
        <end position="163"/>
    </location>
</feature>
<dbReference type="PANTHER" id="PTHR13453">
    <property type="entry name" value="KAT8 REGULATORY NSL COMPLEX SUBUNIT 2"/>
    <property type="match status" value="1"/>
</dbReference>
<dbReference type="RefSeq" id="XP_001317393.1">
    <property type="nucleotide sequence ID" value="XM_001317358.1"/>
</dbReference>
<keyword evidence="4" id="KW-1017">Isopeptide bond</keyword>
<keyword evidence="9" id="KW-0539">Nucleus</keyword>
<keyword evidence="5" id="KW-0597">Phosphoprotein</keyword>
<dbReference type="OrthoDB" id="677315at2759"/>
<evidence type="ECO:0000256" key="5">
    <source>
        <dbReference type="ARBA" id="ARBA00022553"/>
    </source>
</evidence>
<evidence type="ECO:0000256" key="9">
    <source>
        <dbReference type="ARBA" id="ARBA00023242"/>
    </source>
</evidence>
<dbReference type="KEGG" id="tva:4763036"/>
<evidence type="ECO:0000256" key="10">
    <source>
        <dbReference type="ARBA" id="ARBA00032947"/>
    </source>
</evidence>
<reference evidence="15" key="2">
    <citation type="journal article" date="2007" name="Science">
        <title>Draft genome sequence of the sexually transmitted pathogen Trichomonas vaginalis.</title>
        <authorList>
            <person name="Carlton J.M."/>
            <person name="Hirt R.P."/>
            <person name="Silva J.C."/>
            <person name="Delcher A.L."/>
            <person name="Schatz M."/>
            <person name="Zhao Q."/>
            <person name="Wortman J.R."/>
            <person name="Bidwell S.L."/>
            <person name="Alsmark U.C.M."/>
            <person name="Besteiro S."/>
            <person name="Sicheritz-Ponten T."/>
            <person name="Noel C.J."/>
            <person name="Dacks J.B."/>
            <person name="Foster P.G."/>
            <person name="Simillion C."/>
            <person name="Van de Peer Y."/>
            <person name="Miranda-Saavedra D."/>
            <person name="Barton G.J."/>
            <person name="Westrop G.D."/>
            <person name="Mueller S."/>
            <person name="Dessi D."/>
            <person name="Fiori P.L."/>
            <person name="Ren Q."/>
            <person name="Paulsen I."/>
            <person name="Zhang H."/>
            <person name="Bastida-Corcuera F.D."/>
            <person name="Simoes-Barbosa A."/>
            <person name="Brown M.T."/>
            <person name="Hayes R.D."/>
            <person name="Mukherjee M."/>
            <person name="Okumura C.Y."/>
            <person name="Schneider R."/>
            <person name="Smith A.J."/>
            <person name="Vanacova S."/>
            <person name="Villalvazo M."/>
            <person name="Haas B.J."/>
            <person name="Pertea M."/>
            <person name="Feldblyum T.V."/>
            <person name="Utterback T.R."/>
            <person name="Shu C.L."/>
            <person name="Osoegawa K."/>
            <person name="de Jong P.J."/>
            <person name="Hrdy I."/>
            <person name="Horvathova L."/>
            <person name="Zubacova Z."/>
            <person name="Dolezal P."/>
            <person name="Malik S.B."/>
            <person name="Logsdon J.M. Jr."/>
            <person name="Henze K."/>
            <person name="Gupta A."/>
            <person name="Wang C.C."/>
            <person name="Dunne R.L."/>
            <person name="Upcroft J.A."/>
            <person name="Upcroft P."/>
            <person name="White O."/>
            <person name="Salzberg S.L."/>
            <person name="Tang P."/>
            <person name="Chiu C.-H."/>
            <person name="Lee Y.-S."/>
            <person name="Embley T.M."/>
            <person name="Coombs G.H."/>
            <person name="Mottram J.C."/>
            <person name="Tachezy J."/>
            <person name="Fraser-Liggett C.M."/>
            <person name="Johnson P.J."/>
        </authorList>
    </citation>
    <scope>NUCLEOTIDE SEQUENCE [LARGE SCALE GENOMIC DNA]</scope>
    <source>
        <strain evidence="15">G3</strain>
    </source>
</reference>
<gene>
    <name evidence="15" type="ORF">TVAG_058270</name>
</gene>
<name>A2EQ87_TRIV3</name>
<keyword evidence="7" id="KW-0156">Chromatin regulator</keyword>
<evidence type="ECO:0000313" key="15">
    <source>
        <dbReference type="EMBL" id="EAY05170.1"/>
    </source>
</evidence>
<comment type="subcellular location">
    <subcellularLocation>
        <location evidence="2">Mitochondrion</location>
    </subcellularLocation>
    <subcellularLocation>
        <location evidence="1">Nucleus</location>
    </subcellularLocation>
</comment>
<dbReference type="VEuPathDB" id="TrichDB:TVAGG3_0586560"/>
<dbReference type="GO" id="GO:0005634">
    <property type="term" value="C:nucleus"/>
    <property type="evidence" value="ECO:0007669"/>
    <property type="project" value="UniProtKB-SubCell"/>
</dbReference>
<evidence type="ECO:0000256" key="7">
    <source>
        <dbReference type="ARBA" id="ARBA00022853"/>
    </source>
</evidence>
<dbReference type="InterPro" id="IPR026316">
    <property type="entry name" value="NSL2"/>
</dbReference>
<dbReference type="GO" id="GO:0005739">
    <property type="term" value="C:mitochondrion"/>
    <property type="evidence" value="ECO:0007669"/>
    <property type="project" value="UniProtKB-SubCell"/>
</dbReference>
<accession>A2EQ87</accession>
<dbReference type="GO" id="GO:0006325">
    <property type="term" value="P:chromatin organization"/>
    <property type="evidence" value="ECO:0007669"/>
    <property type="project" value="UniProtKB-KW"/>
</dbReference>
<proteinExistence type="predicted"/>
<evidence type="ECO:0000256" key="4">
    <source>
        <dbReference type="ARBA" id="ARBA00022499"/>
    </source>
</evidence>
<dbReference type="PANTHER" id="PTHR13453:SF1">
    <property type="entry name" value="KAT8 REGULATORY NSL COMPLEX SUBUNIT 2"/>
    <property type="match status" value="1"/>
</dbReference>
<dbReference type="GO" id="GO:0044545">
    <property type="term" value="C:NSL complex"/>
    <property type="evidence" value="ECO:0000318"/>
    <property type="project" value="GO_Central"/>
</dbReference>